<feature type="region of interest" description="Disordered" evidence="1">
    <location>
        <begin position="1"/>
        <end position="84"/>
    </location>
</feature>
<keyword evidence="3" id="KW-1185">Reference proteome</keyword>
<accession>A0A084QUM0</accession>
<feature type="compositionally biased region" description="Basic and acidic residues" evidence="1">
    <location>
        <begin position="44"/>
        <end position="53"/>
    </location>
</feature>
<protein>
    <submittedName>
        <fullName evidence="2">Uncharacterized protein</fullName>
    </submittedName>
</protein>
<reference evidence="2 3" key="1">
    <citation type="journal article" date="2014" name="BMC Genomics">
        <title>Comparative genome sequencing reveals chemotype-specific gene clusters in the toxigenic black mold Stachybotrys.</title>
        <authorList>
            <person name="Semeiks J."/>
            <person name="Borek D."/>
            <person name="Otwinowski Z."/>
            <person name="Grishin N.V."/>
        </authorList>
    </citation>
    <scope>NUCLEOTIDE SEQUENCE [LARGE SCALE GENOMIC DNA]</scope>
    <source>
        <strain evidence="2 3">IBT 40285</strain>
    </source>
</reference>
<feature type="compositionally biased region" description="Polar residues" evidence="1">
    <location>
        <begin position="1"/>
        <end position="12"/>
    </location>
</feature>
<proteinExistence type="predicted"/>
<name>A0A084QUM0_STAC4</name>
<sequence>MLRWSTKSQPQRVATHPRRGVQWGCRLQGRTKDAETGQQGGGTDRGKLAKEGEGTMENAGSAEGDDNAQRAQAQRAQLSSIKDREASAQRIPLFLSHDTLTRITKYQPTIPPQIFSLTTPPNSSQWLAIADALALLAATAALAALVPAANKLHPPTSSLEVAVGNANN</sequence>
<dbReference type="Proteomes" id="UP000028524">
    <property type="component" value="Unassembled WGS sequence"/>
</dbReference>
<organism evidence="2 3">
    <name type="scientific">Stachybotrys chlorohalonatus (strain IBT 40285)</name>
    <dbReference type="NCBI Taxonomy" id="1283841"/>
    <lineage>
        <taxon>Eukaryota</taxon>
        <taxon>Fungi</taxon>
        <taxon>Dikarya</taxon>
        <taxon>Ascomycota</taxon>
        <taxon>Pezizomycotina</taxon>
        <taxon>Sordariomycetes</taxon>
        <taxon>Hypocreomycetidae</taxon>
        <taxon>Hypocreales</taxon>
        <taxon>Stachybotryaceae</taxon>
        <taxon>Stachybotrys</taxon>
    </lineage>
</organism>
<dbReference type="AlphaFoldDB" id="A0A084QUM0"/>
<gene>
    <name evidence="2" type="ORF">S40285_10256</name>
</gene>
<evidence type="ECO:0000313" key="3">
    <source>
        <dbReference type="Proteomes" id="UP000028524"/>
    </source>
</evidence>
<evidence type="ECO:0000313" key="2">
    <source>
        <dbReference type="EMBL" id="KFA67655.1"/>
    </source>
</evidence>
<dbReference type="InParanoid" id="A0A084QUM0"/>
<dbReference type="EMBL" id="KL660113">
    <property type="protein sequence ID" value="KFA67655.1"/>
    <property type="molecule type" value="Genomic_DNA"/>
</dbReference>
<evidence type="ECO:0000256" key="1">
    <source>
        <dbReference type="SAM" id="MobiDB-lite"/>
    </source>
</evidence>
<dbReference type="HOGENOM" id="CLU_135188_0_0_1"/>